<evidence type="ECO:0000313" key="2">
    <source>
        <dbReference type="EMBL" id="KAK7437622.1"/>
    </source>
</evidence>
<reference evidence="2 3" key="1">
    <citation type="submission" date="2024-01" db="EMBL/GenBank/DDBJ databases">
        <title>A draft genome for the cacao thread blight pathogen Marasmiellus scandens.</title>
        <authorList>
            <person name="Baruah I.K."/>
            <person name="Leung J."/>
            <person name="Bukari Y."/>
            <person name="Amoako-Attah I."/>
            <person name="Meinhardt L.W."/>
            <person name="Bailey B.A."/>
            <person name="Cohen S.P."/>
        </authorList>
    </citation>
    <scope>NUCLEOTIDE SEQUENCE [LARGE SCALE GENOMIC DNA]</scope>
    <source>
        <strain evidence="2 3">GH-19</strain>
    </source>
</reference>
<keyword evidence="3" id="KW-1185">Reference proteome</keyword>
<sequence>MSMSCVCSRWRSICLSTPRLWSRIELYFSETNLPRDQPDRSLNQISLLLSRSRDSALDFTFYFLLGLDSEWGIDLFKPFARESHRWRNARIRLPVGLRTQKTLITLDWPDNFSLLENLYMETRDPYGVEVLPFTPHATIPRLNILTLKGNWQFKDNVRWGLASPESFQNIAPKVLILDLTFLQWSTAAFASPSTVVQIRGHFGMFVSPATCRARCLEMYPGTRPKDVKIPLDLYLQMISLPNVTEFVFGRQRPSHPLANLTWDDMIFRPCLFPTAEFVDLVSARCNGAGRITHFTLANYVINDTSLLQIITHLPSLTFLCVDERFPYLESDPYTDAWDDDDDDEKDPNDVPNRDFSLTPALFRSLTHLISSLEELKLAFHPKFPDPPTALEALWDFVASRSPEKGCLKKVWVYMEGHRGDIEADKRILSLRQMGLELFLD</sequence>
<evidence type="ECO:0000313" key="3">
    <source>
        <dbReference type="Proteomes" id="UP001498398"/>
    </source>
</evidence>
<name>A0ABR1IP13_9AGAR</name>
<feature type="region of interest" description="Disordered" evidence="1">
    <location>
        <begin position="333"/>
        <end position="352"/>
    </location>
</feature>
<feature type="compositionally biased region" description="Acidic residues" evidence="1">
    <location>
        <begin position="336"/>
        <end position="346"/>
    </location>
</feature>
<dbReference type="EMBL" id="JBANRG010000084">
    <property type="protein sequence ID" value="KAK7437622.1"/>
    <property type="molecule type" value="Genomic_DNA"/>
</dbReference>
<evidence type="ECO:0000256" key="1">
    <source>
        <dbReference type="SAM" id="MobiDB-lite"/>
    </source>
</evidence>
<accession>A0ABR1IP13</accession>
<organism evidence="2 3">
    <name type="scientific">Marasmiellus scandens</name>
    <dbReference type="NCBI Taxonomy" id="2682957"/>
    <lineage>
        <taxon>Eukaryota</taxon>
        <taxon>Fungi</taxon>
        <taxon>Dikarya</taxon>
        <taxon>Basidiomycota</taxon>
        <taxon>Agaricomycotina</taxon>
        <taxon>Agaricomycetes</taxon>
        <taxon>Agaricomycetidae</taxon>
        <taxon>Agaricales</taxon>
        <taxon>Marasmiineae</taxon>
        <taxon>Omphalotaceae</taxon>
        <taxon>Marasmiellus</taxon>
    </lineage>
</organism>
<comment type="caution">
    <text evidence="2">The sequence shown here is derived from an EMBL/GenBank/DDBJ whole genome shotgun (WGS) entry which is preliminary data.</text>
</comment>
<protein>
    <recommendedName>
        <fullName evidence="4">F-box domain-containing protein</fullName>
    </recommendedName>
</protein>
<proteinExistence type="predicted"/>
<evidence type="ECO:0008006" key="4">
    <source>
        <dbReference type="Google" id="ProtNLM"/>
    </source>
</evidence>
<dbReference type="Proteomes" id="UP001498398">
    <property type="component" value="Unassembled WGS sequence"/>
</dbReference>
<gene>
    <name evidence="2" type="ORF">VKT23_018521</name>
</gene>